<keyword evidence="2" id="KW-1185">Reference proteome</keyword>
<organism evidence="1 2">
    <name type="scientific">Euroglyphus maynei</name>
    <name type="common">Mayne's house dust mite</name>
    <dbReference type="NCBI Taxonomy" id="6958"/>
    <lineage>
        <taxon>Eukaryota</taxon>
        <taxon>Metazoa</taxon>
        <taxon>Ecdysozoa</taxon>
        <taxon>Arthropoda</taxon>
        <taxon>Chelicerata</taxon>
        <taxon>Arachnida</taxon>
        <taxon>Acari</taxon>
        <taxon>Acariformes</taxon>
        <taxon>Sarcoptiformes</taxon>
        <taxon>Astigmata</taxon>
        <taxon>Psoroptidia</taxon>
        <taxon>Analgoidea</taxon>
        <taxon>Pyroglyphidae</taxon>
        <taxon>Pyroglyphinae</taxon>
        <taxon>Euroglyphus</taxon>
    </lineage>
</organism>
<feature type="non-terminal residue" evidence="1">
    <location>
        <position position="1"/>
    </location>
</feature>
<evidence type="ECO:0008006" key="3">
    <source>
        <dbReference type="Google" id="ProtNLM"/>
    </source>
</evidence>
<feature type="non-terminal residue" evidence="1">
    <location>
        <position position="165"/>
    </location>
</feature>
<dbReference type="Proteomes" id="UP000194236">
    <property type="component" value="Unassembled WGS sequence"/>
</dbReference>
<dbReference type="AlphaFoldDB" id="A0A1Y3BSF2"/>
<sequence length="165" mass="18799">ICVPKPCRIQRRRLLNGHFLDLTFDTDVTFIEHDSPVSFECLPGFKPNKTGEYRCSFGKIDPESPQCIAENSNAIDQSTSTSPPMTYNVGSISNRCRSPEKIENALFYFDQLLSQRLTLIGVAQVDDHVMSTYDDFNSTNGRKLDYRYVQQSSLPFEYDHGTEIV</sequence>
<accession>A0A1Y3BSF2</accession>
<name>A0A1Y3BSF2_EURMA</name>
<proteinExistence type="predicted"/>
<evidence type="ECO:0000313" key="1">
    <source>
        <dbReference type="EMBL" id="OTF83712.1"/>
    </source>
</evidence>
<comment type="caution">
    <text evidence="1">The sequence shown here is derived from an EMBL/GenBank/DDBJ whole genome shotgun (WGS) entry which is preliminary data.</text>
</comment>
<dbReference type="EMBL" id="MUJZ01002491">
    <property type="protein sequence ID" value="OTF83712.1"/>
    <property type="molecule type" value="Genomic_DNA"/>
</dbReference>
<evidence type="ECO:0000313" key="2">
    <source>
        <dbReference type="Proteomes" id="UP000194236"/>
    </source>
</evidence>
<protein>
    <recommendedName>
        <fullName evidence="3">Sushi domain-containing protein</fullName>
    </recommendedName>
</protein>
<reference evidence="1 2" key="1">
    <citation type="submission" date="2017-03" db="EMBL/GenBank/DDBJ databases">
        <title>Genome Survey of Euroglyphus maynei.</title>
        <authorList>
            <person name="Arlian L.G."/>
            <person name="Morgan M.S."/>
            <person name="Rider S.D."/>
        </authorList>
    </citation>
    <scope>NUCLEOTIDE SEQUENCE [LARGE SCALE GENOMIC DNA]</scope>
    <source>
        <strain evidence="1">Arlian Lab</strain>
        <tissue evidence="1">Whole body</tissue>
    </source>
</reference>
<gene>
    <name evidence="1" type="ORF">BLA29_012945</name>
</gene>